<dbReference type="EMBL" id="CAJJDP010000068">
    <property type="protein sequence ID" value="CAD8177595.1"/>
    <property type="molecule type" value="Genomic_DNA"/>
</dbReference>
<proteinExistence type="predicted"/>
<keyword evidence="2" id="KW-1185">Reference proteome</keyword>
<name>A0A8S1VMY1_PAROT</name>
<reference evidence="1" key="1">
    <citation type="submission" date="2021-01" db="EMBL/GenBank/DDBJ databases">
        <authorList>
            <consortium name="Genoscope - CEA"/>
            <person name="William W."/>
        </authorList>
    </citation>
    <scope>NUCLEOTIDE SEQUENCE</scope>
</reference>
<evidence type="ECO:0000313" key="1">
    <source>
        <dbReference type="EMBL" id="CAD8177595.1"/>
    </source>
</evidence>
<protein>
    <submittedName>
        <fullName evidence="1">Uncharacterized protein</fullName>
    </submittedName>
</protein>
<sequence length="74" mass="8644">MVHTIASQFNKYEYFMENAIKSNNFKSKTVIQVQEYVRINQLRMSLINSQNGSGLNLGQLTVNNLRKEYVKMKV</sequence>
<evidence type="ECO:0000313" key="2">
    <source>
        <dbReference type="Proteomes" id="UP000683925"/>
    </source>
</evidence>
<organism evidence="1 2">
    <name type="scientific">Paramecium octaurelia</name>
    <dbReference type="NCBI Taxonomy" id="43137"/>
    <lineage>
        <taxon>Eukaryota</taxon>
        <taxon>Sar</taxon>
        <taxon>Alveolata</taxon>
        <taxon>Ciliophora</taxon>
        <taxon>Intramacronucleata</taxon>
        <taxon>Oligohymenophorea</taxon>
        <taxon>Peniculida</taxon>
        <taxon>Parameciidae</taxon>
        <taxon>Paramecium</taxon>
    </lineage>
</organism>
<comment type="caution">
    <text evidence="1">The sequence shown here is derived from an EMBL/GenBank/DDBJ whole genome shotgun (WGS) entry which is preliminary data.</text>
</comment>
<gene>
    <name evidence="1" type="ORF">POCTA_138.1.T0690120</name>
</gene>
<accession>A0A8S1VMY1</accession>
<dbReference type="AlphaFoldDB" id="A0A8S1VMY1"/>
<dbReference type="Proteomes" id="UP000683925">
    <property type="component" value="Unassembled WGS sequence"/>
</dbReference>